<dbReference type="InterPro" id="IPR018247">
    <property type="entry name" value="EF_Hand_1_Ca_BS"/>
</dbReference>
<keyword evidence="1" id="KW-0472">Membrane</keyword>
<feature type="domain" description="TonB-dependent receptor plug" evidence="3">
    <location>
        <begin position="155"/>
        <end position="261"/>
    </location>
</feature>
<evidence type="ECO:0000313" key="4">
    <source>
        <dbReference type="EMBL" id="MCU7552260.1"/>
    </source>
</evidence>
<dbReference type="Gene3D" id="2.60.40.1120">
    <property type="entry name" value="Carboxypeptidase-like, regulatory domain"/>
    <property type="match status" value="1"/>
</dbReference>
<name>A0A9X3B9N0_9BACT</name>
<dbReference type="InterPro" id="IPR008969">
    <property type="entry name" value="CarboxyPept-like_regulatory"/>
</dbReference>
<keyword evidence="1" id="KW-0998">Cell outer membrane</keyword>
<dbReference type="InterPro" id="IPR012910">
    <property type="entry name" value="Plug_dom"/>
</dbReference>
<evidence type="ECO:0000313" key="5">
    <source>
        <dbReference type="Proteomes" id="UP001155483"/>
    </source>
</evidence>
<keyword evidence="1" id="KW-0812">Transmembrane</keyword>
<feature type="chain" id="PRO_5040905070" evidence="2">
    <location>
        <begin position="40"/>
        <end position="1065"/>
    </location>
</feature>
<protein>
    <submittedName>
        <fullName evidence="4">TonB-dependent receptor</fullName>
    </submittedName>
</protein>
<dbReference type="Pfam" id="PF13715">
    <property type="entry name" value="CarbopepD_reg_2"/>
    <property type="match status" value="1"/>
</dbReference>
<dbReference type="Gene3D" id="2.170.130.10">
    <property type="entry name" value="TonB-dependent receptor, plug domain"/>
    <property type="match status" value="1"/>
</dbReference>
<accession>A0A9X3B9N0</accession>
<comment type="caution">
    <text evidence="4">The sequence shown here is derived from an EMBL/GenBank/DDBJ whole genome shotgun (WGS) entry which is preliminary data.</text>
</comment>
<keyword evidence="1" id="KW-0813">Transport</keyword>
<gene>
    <name evidence="4" type="ORF">OCK74_24285</name>
</gene>
<organism evidence="4 5">
    <name type="scientific">Paraflavisolibacter caeni</name>
    <dbReference type="NCBI Taxonomy" id="2982496"/>
    <lineage>
        <taxon>Bacteria</taxon>
        <taxon>Pseudomonadati</taxon>
        <taxon>Bacteroidota</taxon>
        <taxon>Chitinophagia</taxon>
        <taxon>Chitinophagales</taxon>
        <taxon>Chitinophagaceae</taxon>
        <taxon>Paraflavisolibacter</taxon>
    </lineage>
</organism>
<reference evidence="4" key="1">
    <citation type="submission" date="2022-09" db="EMBL/GenBank/DDBJ databases">
        <authorList>
            <person name="Yuan C."/>
            <person name="Ke Z."/>
        </authorList>
    </citation>
    <scope>NUCLEOTIDE SEQUENCE</scope>
    <source>
        <strain evidence="4">LB-8</strain>
    </source>
</reference>
<evidence type="ECO:0000259" key="3">
    <source>
        <dbReference type="Pfam" id="PF07715"/>
    </source>
</evidence>
<comment type="subcellular location">
    <subcellularLocation>
        <location evidence="1">Cell outer membrane</location>
        <topology evidence="1">Multi-pass membrane protein</topology>
    </subcellularLocation>
</comment>
<dbReference type="Proteomes" id="UP001155483">
    <property type="component" value="Unassembled WGS sequence"/>
</dbReference>
<keyword evidence="2" id="KW-0732">Signal</keyword>
<dbReference type="InterPro" id="IPR037066">
    <property type="entry name" value="Plug_dom_sf"/>
</dbReference>
<dbReference type="FunFam" id="2.170.130.10:FF:000003">
    <property type="entry name" value="SusC/RagA family TonB-linked outer membrane protein"/>
    <property type="match status" value="1"/>
</dbReference>
<keyword evidence="1" id="KW-1134">Transmembrane beta strand</keyword>
<dbReference type="RefSeq" id="WP_279299696.1">
    <property type="nucleotide sequence ID" value="NZ_JAOTIF010000031.1"/>
</dbReference>
<dbReference type="PROSITE" id="PS52016">
    <property type="entry name" value="TONB_DEPENDENT_REC_3"/>
    <property type="match status" value="1"/>
</dbReference>
<dbReference type="EMBL" id="JAOTIF010000031">
    <property type="protein sequence ID" value="MCU7552260.1"/>
    <property type="molecule type" value="Genomic_DNA"/>
</dbReference>
<keyword evidence="5" id="KW-1185">Reference proteome</keyword>
<evidence type="ECO:0000256" key="2">
    <source>
        <dbReference type="SAM" id="SignalP"/>
    </source>
</evidence>
<dbReference type="AlphaFoldDB" id="A0A9X3B9N0"/>
<dbReference type="NCBIfam" id="TIGR04057">
    <property type="entry name" value="SusC_RagA_signa"/>
    <property type="match status" value="1"/>
</dbReference>
<sequence length="1065" mass="117931">MKKNERGLSPGRTRLACKCLLMAKFTMLLICNFSIQSFAVGNAPDHNSLSLSDEEKVSDPFAETVSGKVVNDKGEPLAGASVTEKGTNNATVTKSDGSFTIKVANSKAVLVFSFVGYSSKEIGVAEKQTNLFVQLSPAAQAMEDVVVIGYGRQKKESVVGAITQTTGAVLQRAGGVSNIGAALTGNVPGVITVQGTGLPGAEDPTIYIRGQGTWNGSGPLILVDGIERSLSGVDVGSVESISVLKDASATAVFGVKGANGVVLITTKRGAEGKANINITANSTMKIPSRLPQKYDAYDALTIRNQAIERELALSPASWQDYTPFAIIDKYRHPANEQEAQQYPNIDWQDESVKKMAWAQNANINISGGSGFVKYFTAVDVLHEGDIMKIPSNGKGYEPGFFYDRLNIRANLDFKLTGTTNLAANLSGLHGNRQDSWSGFEYSWYQGIYGNAPDLFYPQYNDGTYGYYPLDPVSTNNPAQILGNNGVRNTKTTTINTDFTLTQDLSMLVKNLNFKGTFSLDNTFVSQGGIFDDGSGIQKYIYPNGTVQYRNTTGANQFEYIVPQWSVRADAMQNGSTRRKKFYQLQLNHSAKIGKHNITAMGLFSRDENATGSNFANYREDWVFRTTYNFANRYFAEFNGAYNGSDQFGPDYRFDFFPSAAVGWTLTNENFMKDISWLRTLKIRGSYGLVGNDRVGAGRYLYLTQWANGGQVHMGDAGGNNSPYVWFRETAIGNPDVHWETVAKTNVGLEYSVLNGMLEGSVDVYRDYRYDILIAGGQRAVPVYFGGQPPVANLGKTEVKGYELELKFNKKLNKDVRLWSNIALTHAKDRIIDRDDPQLLDAYLKRAGFQIGQYTSQIRTGFYNTWDEVYGSTIVNQYDNNKLPGNFNLIDFNGDGAINDYDVVPYAYPERPQNTYTGSIGFDYKRLSVFLQFYGVNNVTRNLTQTNFGAALNSVFKQGDYWTRDNPDATSYLPRWKTRVYSYGDFYNYDGSYVRLKSAEIAYSLNPVWLKRAGIQSMRVYVNGNNLLFWSKMPDDREANIGSSNYAGQGAYPTVRRINLGLNLSL</sequence>
<feature type="signal peptide" evidence="2">
    <location>
        <begin position="1"/>
        <end position="39"/>
    </location>
</feature>
<dbReference type="SUPFAM" id="SSF49464">
    <property type="entry name" value="Carboxypeptidase regulatory domain-like"/>
    <property type="match status" value="1"/>
</dbReference>
<dbReference type="SUPFAM" id="SSF56935">
    <property type="entry name" value="Porins"/>
    <property type="match status" value="1"/>
</dbReference>
<reference evidence="4" key="2">
    <citation type="submission" date="2023-04" db="EMBL/GenBank/DDBJ databases">
        <title>Paracnuella aquatica gen. nov., sp. nov., a member of the family Chitinophagaceae isolated from a hot spring.</title>
        <authorList>
            <person name="Wang C."/>
        </authorList>
    </citation>
    <scope>NUCLEOTIDE SEQUENCE</scope>
    <source>
        <strain evidence="4">LB-8</strain>
    </source>
</reference>
<dbReference type="NCBIfam" id="TIGR04056">
    <property type="entry name" value="OMP_RagA_SusC"/>
    <property type="match status" value="1"/>
</dbReference>
<dbReference type="InterPro" id="IPR023997">
    <property type="entry name" value="TonB-dep_OMP_SusC/RagA_CS"/>
</dbReference>
<dbReference type="InterPro" id="IPR039426">
    <property type="entry name" value="TonB-dep_rcpt-like"/>
</dbReference>
<evidence type="ECO:0000256" key="1">
    <source>
        <dbReference type="PROSITE-ProRule" id="PRU01360"/>
    </source>
</evidence>
<comment type="similarity">
    <text evidence="1">Belongs to the TonB-dependent receptor family.</text>
</comment>
<keyword evidence="4" id="KW-0675">Receptor</keyword>
<proteinExistence type="inferred from homology"/>
<dbReference type="PROSITE" id="PS00018">
    <property type="entry name" value="EF_HAND_1"/>
    <property type="match status" value="1"/>
</dbReference>
<dbReference type="Pfam" id="PF07715">
    <property type="entry name" value="Plug"/>
    <property type="match status" value="1"/>
</dbReference>
<dbReference type="InterPro" id="IPR023996">
    <property type="entry name" value="TonB-dep_OMP_SusC/RagA"/>
</dbReference>
<dbReference type="GO" id="GO:0009279">
    <property type="term" value="C:cell outer membrane"/>
    <property type="evidence" value="ECO:0007669"/>
    <property type="project" value="UniProtKB-SubCell"/>
</dbReference>